<evidence type="ECO:0000313" key="4">
    <source>
        <dbReference type="EMBL" id="KZS88947.1"/>
    </source>
</evidence>
<dbReference type="Pfam" id="PF20153">
    <property type="entry name" value="DUF6535"/>
    <property type="match status" value="1"/>
</dbReference>
<dbReference type="InterPro" id="IPR045338">
    <property type="entry name" value="DUF6535"/>
</dbReference>
<feature type="domain" description="DUF6535" evidence="3">
    <location>
        <begin position="274"/>
        <end position="336"/>
    </location>
</feature>
<protein>
    <recommendedName>
        <fullName evidence="3">DUF6535 domain-containing protein</fullName>
    </recommendedName>
</protein>
<evidence type="ECO:0000256" key="2">
    <source>
        <dbReference type="SAM" id="MobiDB-lite"/>
    </source>
</evidence>
<gene>
    <name evidence="4" type="ORF">SISNIDRAFT_489605</name>
</gene>
<name>A0A164PQL4_9AGAM</name>
<reference evidence="4 5" key="1">
    <citation type="journal article" date="2016" name="Mol. Biol. Evol.">
        <title>Comparative Genomics of Early-Diverging Mushroom-Forming Fungi Provides Insights into the Origins of Lignocellulose Decay Capabilities.</title>
        <authorList>
            <person name="Nagy L.G."/>
            <person name="Riley R."/>
            <person name="Tritt A."/>
            <person name="Adam C."/>
            <person name="Daum C."/>
            <person name="Floudas D."/>
            <person name="Sun H."/>
            <person name="Yadav J.S."/>
            <person name="Pangilinan J."/>
            <person name="Larsson K.H."/>
            <person name="Matsuura K."/>
            <person name="Barry K."/>
            <person name="Labutti K."/>
            <person name="Kuo R."/>
            <person name="Ohm R.A."/>
            <person name="Bhattacharya S.S."/>
            <person name="Shirouzu T."/>
            <person name="Yoshinaga Y."/>
            <person name="Martin F.M."/>
            <person name="Grigoriev I.V."/>
            <person name="Hibbett D.S."/>
        </authorList>
    </citation>
    <scope>NUCLEOTIDE SEQUENCE [LARGE SCALE GENOMIC DNA]</scope>
    <source>
        <strain evidence="4 5">HHB9708</strain>
    </source>
</reference>
<feature type="region of interest" description="Disordered" evidence="2">
    <location>
        <begin position="1"/>
        <end position="35"/>
    </location>
</feature>
<evidence type="ECO:0000313" key="5">
    <source>
        <dbReference type="Proteomes" id="UP000076722"/>
    </source>
</evidence>
<feature type="compositionally biased region" description="Low complexity" evidence="2">
    <location>
        <begin position="123"/>
        <end position="135"/>
    </location>
</feature>
<dbReference type="Proteomes" id="UP000076722">
    <property type="component" value="Unassembled WGS sequence"/>
</dbReference>
<evidence type="ECO:0000259" key="3">
    <source>
        <dbReference type="Pfam" id="PF20153"/>
    </source>
</evidence>
<organism evidence="4 5">
    <name type="scientific">Sistotremastrum niveocremeum HHB9708</name>
    <dbReference type="NCBI Taxonomy" id="1314777"/>
    <lineage>
        <taxon>Eukaryota</taxon>
        <taxon>Fungi</taxon>
        <taxon>Dikarya</taxon>
        <taxon>Basidiomycota</taxon>
        <taxon>Agaricomycotina</taxon>
        <taxon>Agaricomycetes</taxon>
        <taxon>Sistotremastrales</taxon>
        <taxon>Sistotremastraceae</taxon>
        <taxon>Sertulicium</taxon>
        <taxon>Sertulicium niveocremeum</taxon>
    </lineage>
</organism>
<proteinExistence type="predicted"/>
<feature type="compositionally biased region" description="Pro residues" evidence="2">
    <location>
        <begin position="1"/>
        <end position="10"/>
    </location>
</feature>
<accession>A0A164PQL4</accession>
<feature type="coiled-coil region" evidence="1">
    <location>
        <begin position="48"/>
        <end position="79"/>
    </location>
</feature>
<sequence>MSTPSKPPDLPSLSSNSPTSSSEAPVSPSAPIIDPFDTPLFNRLIGLIEELSVTVKEQKNALEEQNDISMKQREVLEEQTNVMKDMRRALEYHGISTVREISEDEKLDLDDDRSSTKAESRNPTSTSPTLPSPSTHQMSEPADADHTVTITPSPDIDALLINRSERSREQIGADIVNGTTAEEGIETAAGPSTNPIHDTLLLLSKTMETMKETLIEHGRKFDILTRDAIKDDQPYELKAPDESTCTALFEMAMTKTKEEVDEWIKRMDVSLVFILNAVLSVLGRQWMSKLTAKPVGNTYRERLLRHIAREALAKRWLGYLVEGLHILLLWSIGLFM</sequence>
<feature type="region of interest" description="Disordered" evidence="2">
    <location>
        <begin position="103"/>
        <end position="155"/>
    </location>
</feature>
<dbReference type="AlphaFoldDB" id="A0A164PQL4"/>
<keyword evidence="5" id="KW-1185">Reference proteome</keyword>
<keyword evidence="1" id="KW-0175">Coiled coil</keyword>
<evidence type="ECO:0000256" key="1">
    <source>
        <dbReference type="SAM" id="Coils"/>
    </source>
</evidence>
<feature type="compositionally biased region" description="Low complexity" evidence="2">
    <location>
        <begin position="11"/>
        <end position="31"/>
    </location>
</feature>
<dbReference type="EMBL" id="KV419431">
    <property type="protein sequence ID" value="KZS88947.1"/>
    <property type="molecule type" value="Genomic_DNA"/>
</dbReference>